<reference evidence="4" key="1">
    <citation type="submission" date="2022-12" db="EMBL/GenBank/DDBJ databases">
        <title>Draft genome assemblies for two species of Escallonia (Escalloniales).</title>
        <authorList>
            <person name="Chanderbali A."/>
            <person name="Dervinis C."/>
            <person name="Anghel I."/>
            <person name="Soltis D."/>
            <person name="Soltis P."/>
            <person name="Zapata F."/>
        </authorList>
    </citation>
    <scope>NUCLEOTIDE SEQUENCE</scope>
    <source>
        <strain evidence="4">UCBG64.0493</strain>
        <tissue evidence="4">Leaf</tissue>
    </source>
</reference>
<organism evidence="4 5">
    <name type="scientific">Escallonia herrerae</name>
    <dbReference type="NCBI Taxonomy" id="1293975"/>
    <lineage>
        <taxon>Eukaryota</taxon>
        <taxon>Viridiplantae</taxon>
        <taxon>Streptophyta</taxon>
        <taxon>Embryophyta</taxon>
        <taxon>Tracheophyta</taxon>
        <taxon>Spermatophyta</taxon>
        <taxon>Magnoliopsida</taxon>
        <taxon>eudicotyledons</taxon>
        <taxon>Gunneridae</taxon>
        <taxon>Pentapetalae</taxon>
        <taxon>asterids</taxon>
        <taxon>campanulids</taxon>
        <taxon>Escalloniales</taxon>
        <taxon>Escalloniaceae</taxon>
        <taxon>Escallonia</taxon>
    </lineage>
</organism>
<dbReference type="InterPro" id="IPR001270">
    <property type="entry name" value="ClpA/B"/>
</dbReference>
<dbReference type="PANTHER" id="PTHR11638">
    <property type="entry name" value="ATP-DEPENDENT CLP PROTEASE"/>
    <property type="match status" value="1"/>
</dbReference>
<dbReference type="SUPFAM" id="SSF52540">
    <property type="entry name" value="P-loop containing nucleoside triphosphate hydrolases"/>
    <property type="match status" value="1"/>
</dbReference>
<evidence type="ECO:0000256" key="1">
    <source>
        <dbReference type="ARBA" id="ARBA00022741"/>
    </source>
</evidence>
<comment type="caution">
    <text evidence="4">The sequence shown here is derived from an EMBL/GenBank/DDBJ whole genome shotgun (WGS) entry which is preliminary data.</text>
</comment>
<accession>A0AA89BKB3</accession>
<dbReference type="GO" id="GO:0005737">
    <property type="term" value="C:cytoplasm"/>
    <property type="evidence" value="ECO:0007669"/>
    <property type="project" value="TreeGrafter"/>
</dbReference>
<dbReference type="GO" id="GO:0005524">
    <property type="term" value="F:ATP binding"/>
    <property type="evidence" value="ECO:0007669"/>
    <property type="project" value="UniProtKB-KW"/>
</dbReference>
<keyword evidence="2" id="KW-0067">ATP-binding</keyword>
<keyword evidence="1" id="KW-0547">Nucleotide-binding</keyword>
<dbReference type="Gene3D" id="3.40.50.300">
    <property type="entry name" value="P-loop containing nucleotide triphosphate hydrolases"/>
    <property type="match status" value="1"/>
</dbReference>
<evidence type="ECO:0000313" key="5">
    <source>
        <dbReference type="Proteomes" id="UP001188597"/>
    </source>
</evidence>
<dbReference type="AlphaFoldDB" id="A0AA89BKB3"/>
<evidence type="ECO:0000256" key="2">
    <source>
        <dbReference type="ARBA" id="ARBA00022840"/>
    </source>
</evidence>
<dbReference type="PANTHER" id="PTHR11638:SF18">
    <property type="entry name" value="HEAT SHOCK PROTEIN 104"/>
    <property type="match status" value="1"/>
</dbReference>
<dbReference type="InterPro" id="IPR027417">
    <property type="entry name" value="P-loop_NTPase"/>
</dbReference>
<proteinExistence type="predicted"/>
<keyword evidence="5" id="KW-1185">Reference proteome</keyword>
<evidence type="ECO:0000259" key="3">
    <source>
        <dbReference type="Pfam" id="PF07724"/>
    </source>
</evidence>
<name>A0AA89BKB3_9ASTE</name>
<dbReference type="Proteomes" id="UP001188597">
    <property type="component" value="Unassembled WGS sequence"/>
</dbReference>
<dbReference type="InterPro" id="IPR050130">
    <property type="entry name" value="ClpA_ClpB"/>
</dbReference>
<protein>
    <recommendedName>
        <fullName evidence="3">ATPase AAA-type core domain-containing protein</fullName>
    </recommendedName>
</protein>
<gene>
    <name evidence="4" type="ORF">RJ639_027063</name>
</gene>
<dbReference type="Pfam" id="PF07724">
    <property type="entry name" value="AAA_2"/>
    <property type="match status" value="1"/>
</dbReference>
<dbReference type="GO" id="GO:0034605">
    <property type="term" value="P:cellular response to heat"/>
    <property type="evidence" value="ECO:0007669"/>
    <property type="project" value="TreeGrafter"/>
</dbReference>
<dbReference type="PRINTS" id="PR00300">
    <property type="entry name" value="CLPPROTEASEA"/>
</dbReference>
<evidence type="ECO:0000313" key="4">
    <source>
        <dbReference type="EMBL" id="KAK3039722.1"/>
    </source>
</evidence>
<dbReference type="InterPro" id="IPR003959">
    <property type="entry name" value="ATPase_AAA_core"/>
</dbReference>
<dbReference type="EMBL" id="JAVXUP010000071">
    <property type="protein sequence ID" value="KAK3039722.1"/>
    <property type="molecule type" value="Genomic_DNA"/>
</dbReference>
<feature type="domain" description="ATPase AAA-type core" evidence="3">
    <location>
        <begin position="75"/>
        <end position="209"/>
    </location>
</feature>
<dbReference type="GO" id="GO:0016887">
    <property type="term" value="F:ATP hydrolysis activity"/>
    <property type="evidence" value="ECO:0007669"/>
    <property type="project" value="InterPro"/>
</dbReference>
<sequence length="385" mass="43344">MVVTKKQEDFNVCSDHYLIIRVHEKVQEALGANPTRAARKSLLPKCDNNGVVEIKNSTTTNALSRPRHESDWPGPVGSFLFLCDYGYGSIELVEALAEQLYDDNDGIIRFNMSGFGNRHFSCCDRAFLGVCPSESCNNEVNGVGQKLIEAVKNKPFCVLVFDNVQKANNYAIGVLVGILTQSRLVDCLGNTVDFSKTLIILTSDIGKYQLEPPGYCKCLESIGDRPIKEELQRPWSERPHECNYLPVLREARKSLETELFDQLDDVIIFDMISARQWNAIARLELRDVAIAMMPSEAALRSKCKILCHLRVYLSYQYNGRARLRCWLQENVVPVLFEMVAEAGIDDLSTSYINTLVGTDELSYKLNTGGPVNDKDFPNLKLWIQG</sequence>